<dbReference type="AlphaFoldDB" id="A0A5C3L403"/>
<dbReference type="Proteomes" id="UP000307440">
    <property type="component" value="Unassembled WGS sequence"/>
</dbReference>
<accession>A0A5C3L403</accession>
<proteinExistence type="predicted"/>
<reference evidence="1 2" key="1">
    <citation type="journal article" date="2019" name="Nat. Ecol. Evol.">
        <title>Megaphylogeny resolves global patterns of mushroom evolution.</title>
        <authorList>
            <person name="Varga T."/>
            <person name="Krizsan K."/>
            <person name="Foldi C."/>
            <person name="Dima B."/>
            <person name="Sanchez-Garcia M."/>
            <person name="Sanchez-Ramirez S."/>
            <person name="Szollosi G.J."/>
            <person name="Szarkandi J.G."/>
            <person name="Papp V."/>
            <person name="Albert L."/>
            <person name="Andreopoulos W."/>
            <person name="Angelini C."/>
            <person name="Antonin V."/>
            <person name="Barry K.W."/>
            <person name="Bougher N.L."/>
            <person name="Buchanan P."/>
            <person name="Buyck B."/>
            <person name="Bense V."/>
            <person name="Catcheside P."/>
            <person name="Chovatia M."/>
            <person name="Cooper J."/>
            <person name="Damon W."/>
            <person name="Desjardin D."/>
            <person name="Finy P."/>
            <person name="Geml J."/>
            <person name="Haridas S."/>
            <person name="Hughes K."/>
            <person name="Justo A."/>
            <person name="Karasinski D."/>
            <person name="Kautmanova I."/>
            <person name="Kiss B."/>
            <person name="Kocsube S."/>
            <person name="Kotiranta H."/>
            <person name="LaButti K.M."/>
            <person name="Lechner B.E."/>
            <person name="Liimatainen K."/>
            <person name="Lipzen A."/>
            <person name="Lukacs Z."/>
            <person name="Mihaltcheva S."/>
            <person name="Morgado L.N."/>
            <person name="Niskanen T."/>
            <person name="Noordeloos M.E."/>
            <person name="Ohm R.A."/>
            <person name="Ortiz-Santana B."/>
            <person name="Ovrebo C."/>
            <person name="Racz N."/>
            <person name="Riley R."/>
            <person name="Savchenko A."/>
            <person name="Shiryaev A."/>
            <person name="Soop K."/>
            <person name="Spirin V."/>
            <person name="Szebenyi C."/>
            <person name="Tomsovsky M."/>
            <person name="Tulloss R.E."/>
            <person name="Uehling J."/>
            <person name="Grigoriev I.V."/>
            <person name="Vagvolgyi C."/>
            <person name="Papp T."/>
            <person name="Martin F.M."/>
            <person name="Miettinen O."/>
            <person name="Hibbett D.S."/>
            <person name="Nagy L.G."/>
        </authorList>
    </citation>
    <scope>NUCLEOTIDE SEQUENCE [LARGE SCALE GENOMIC DNA]</scope>
    <source>
        <strain evidence="1 2">CBS 121175</strain>
    </source>
</reference>
<organism evidence="1 2">
    <name type="scientific">Coprinopsis marcescibilis</name>
    <name type="common">Agaric fungus</name>
    <name type="synonym">Psathyrella marcescibilis</name>
    <dbReference type="NCBI Taxonomy" id="230819"/>
    <lineage>
        <taxon>Eukaryota</taxon>
        <taxon>Fungi</taxon>
        <taxon>Dikarya</taxon>
        <taxon>Basidiomycota</taxon>
        <taxon>Agaricomycotina</taxon>
        <taxon>Agaricomycetes</taxon>
        <taxon>Agaricomycetidae</taxon>
        <taxon>Agaricales</taxon>
        <taxon>Agaricineae</taxon>
        <taxon>Psathyrellaceae</taxon>
        <taxon>Coprinopsis</taxon>
    </lineage>
</organism>
<sequence length="330" mass="38237">MWVDIQFTLRWDRWDFRRHLSYATSLPFCVPTVKLRTRTRRFTSRAKYVYASLLLKALLNEWQLPSALCDVFQCLLGIFPFLWPGCVVAFLEICVRDLHSGGLCRRWWPPRGAGMGMLAEGLERVHEARVRYLLPKGVVGCWERGRTDGLLTELAPRGPLQGFGYRSAAHCCAGFPMLKWRPWFLRRDRQSTATRRRLLFWLLPVRQYQPSQTGFCLCKKDSDARYNDEVNDERKHCFNSSGHLNGHYSTGTLRFLPESQPTPMLVKRNEMNETKILLDVWPAMCLHSETNGWIATYLPMAIVLAPDLLDECGVKTLFESYAGNPRSKRE</sequence>
<protein>
    <submittedName>
        <fullName evidence="1">Uncharacterized protein</fullName>
    </submittedName>
</protein>
<keyword evidence="2" id="KW-1185">Reference proteome</keyword>
<dbReference type="EMBL" id="ML210162">
    <property type="protein sequence ID" value="TFK27734.1"/>
    <property type="molecule type" value="Genomic_DNA"/>
</dbReference>
<evidence type="ECO:0000313" key="1">
    <source>
        <dbReference type="EMBL" id="TFK27734.1"/>
    </source>
</evidence>
<name>A0A5C3L403_COPMA</name>
<gene>
    <name evidence="1" type="ORF">FA15DRAFT_653422</name>
</gene>
<evidence type="ECO:0000313" key="2">
    <source>
        <dbReference type="Proteomes" id="UP000307440"/>
    </source>
</evidence>